<evidence type="ECO:0000256" key="5">
    <source>
        <dbReference type="ARBA" id="ARBA00022801"/>
    </source>
</evidence>
<keyword evidence="5 7" id="KW-0378">Hydrolase</keyword>
<organism evidence="10 11">
    <name type="scientific">Candidatus Blautia faecavium</name>
    <dbReference type="NCBI Taxonomy" id="2838487"/>
    <lineage>
        <taxon>Bacteria</taxon>
        <taxon>Bacillati</taxon>
        <taxon>Bacillota</taxon>
        <taxon>Clostridia</taxon>
        <taxon>Lachnospirales</taxon>
        <taxon>Lachnospiraceae</taxon>
        <taxon>Blautia</taxon>
    </lineage>
</organism>
<dbReference type="Pfam" id="PF12320">
    <property type="entry name" value="SbcD_C"/>
    <property type="match status" value="1"/>
</dbReference>
<dbReference type="PANTHER" id="PTHR30337">
    <property type="entry name" value="COMPONENT OF ATP-DEPENDENT DSDNA EXONUCLEASE"/>
    <property type="match status" value="1"/>
</dbReference>
<gene>
    <name evidence="7" type="primary">sbcD</name>
    <name evidence="10" type="ORF">IAA06_14155</name>
</gene>
<evidence type="ECO:0000256" key="6">
    <source>
        <dbReference type="ARBA" id="ARBA00022839"/>
    </source>
</evidence>
<dbReference type="InterPro" id="IPR026843">
    <property type="entry name" value="SbcD_C"/>
</dbReference>
<dbReference type="GO" id="GO:0004519">
    <property type="term" value="F:endonuclease activity"/>
    <property type="evidence" value="ECO:0007669"/>
    <property type="project" value="UniProtKB-KW"/>
</dbReference>
<dbReference type="InterPro" id="IPR004593">
    <property type="entry name" value="SbcD"/>
</dbReference>
<evidence type="ECO:0000259" key="8">
    <source>
        <dbReference type="Pfam" id="PF00149"/>
    </source>
</evidence>
<dbReference type="GO" id="GO:0006310">
    <property type="term" value="P:DNA recombination"/>
    <property type="evidence" value="ECO:0007669"/>
    <property type="project" value="UniProtKB-KW"/>
</dbReference>
<dbReference type="Gene3D" id="3.60.21.10">
    <property type="match status" value="1"/>
</dbReference>
<evidence type="ECO:0000313" key="10">
    <source>
        <dbReference type="EMBL" id="HJB29912.1"/>
    </source>
</evidence>
<protein>
    <recommendedName>
        <fullName evidence="3 7">Nuclease SbcCD subunit D</fullName>
    </recommendedName>
</protein>
<dbReference type="InterPro" id="IPR050535">
    <property type="entry name" value="DNA_Repair-Maintenance_Comp"/>
</dbReference>
<keyword evidence="7" id="KW-0233">DNA recombination</keyword>
<dbReference type="Proteomes" id="UP000823842">
    <property type="component" value="Unassembled WGS sequence"/>
</dbReference>
<evidence type="ECO:0000256" key="2">
    <source>
        <dbReference type="ARBA" id="ARBA00011322"/>
    </source>
</evidence>
<reference evidence="10" key="2">
    <citation type="submission" date="2021-04" db="EMBL/GenBank/DDBJ databases">
        <authorList>
            <person name="Gilroy R."/>
        </authorList>
    </citation>
    <scope>NUCLEOTIDE SEQUENCE</scope>
    <source>
        <strain evidence="10">ChiSjej1B19-5720</strain>
    </source>
</reference>
<dbReference type="InterPro" id="IPR029052">
    <property type="entry name" value="Metallo-depent_PP-like"/>
</dbReference>
<evidence type="ECO:0000256" key="3">
    <source>
        <dbReference type="ARBA" id="ARBA00013365"/>
    </source>
</evidence>
<evidence type="ECO:0000256" key="7">
    <source>
        <dbReference type="RuleBase" id="RU363069"/>
    </source>
</evidence>
<dbReference type="GO" id="GO:0008408">
    <property type="term" value="F:3'-5' exonuclease activity"/>
    <property type="evidence" value="ECO:0007669"/>
    <property type="project" value="InterPro"/>
</dbReference>
<keyword evidence="4 7" id="KW-0540">Nuclease</keyword>
<dbReference type="PANTHER" id="PTHR30337:SF0">
    <property type="entry name" value="NUCLEASE SBCCD SUBUNIT D"/>
    <property type="match status" value="1"/>
</dbReference>
<evidence type="ECO:0000256" key="1">
    <source>
        <dbReference type="ARBA" id="ARBA00010555"/>
    </source>
</evidence>
<sequence>MKFFHLSDLHIGKQLHFYSLKEEQEGILKEILSYAEEIKPQAIVIAGDVYDKSVPSGEAVAVFDGFIRKAAELGIPVLLISGNHDSPERLEFASSLLEKQGLYIGGNLPQREEDHLKKVAFQDEWGNVCFWLLPFLKPVYVREILGEEELSSYTEAVEKILKREEIDVKERNVLVSHQFFTAAGKEPVRSASETVYVGGTGNVDISAVKDFDYVAMGHIHKAQFVGEERFRYCGTPLKYSVSESEDEKSVTVVTLGKKGEPPLIETLPLHPVRNVLCIAGELKEIMELGCKDYVSITLTDEKLPYQPREQLIRVFPNLLELKIDNTRTKTQLKELKEPQLTEDPLQMFGKFYQEIHGSSWTEKERDILQEMLERIQEVEE</sequence>
<evidence type="ECO:0000256" key="4">
    <source>
        <dbReference type="ARBA" id="ARBA00022722"/>
    </source>
</evidence>
<comment type="function">
    <text evidence="7">SbcCD cleaves DNA hairpin structures. These structures can inhibit DNA replication and are intermediates in certain DNA recombination reactions. The complex acts as a 3'-&gt;5' double strand exonuclease that can open hairpins. It also has a 5' single-strand endonuclease activity.</text>
</comment>
<keyword evidence="7" id="KW-0235">DNA replication</keyword>
<dbReference type="AlphaFoldDB" id="A0A9D2LUW3"/>
<dbReference type="CDD" id="cd00840">
    <property type="entry name" value="MPP_Mre11_N"/>
    <property type="match status" value="1"/>
</dbReference>
<accession>A0A9D2LUW3</accession>
<dbReference type="SUPFAM" id="SSF56300">
    <property type="entry name" value="Metallo-dependent phosphatases"/>
    <property type="match status" value="1"/>
</dbReference>
<proteinExistence type="inferred from homology"/>
<keyword evidence="7" id="KW-0255">Endonuclease</keyword>
<name>A0A9D2LUW3_9FIRM</name>
<comment type="caution">
    <text evidence="10">The sequence shown here is derived from an EMBL/GenBank/DDBJ whole genome shotgun (WGS) entry which is preliminary data.</text>
</comment>
<evidence type="ECO:0000313" key="11">
    <source>
        <dbReference type="Proteomes" id="UP000823842"/>
    </source>
</evidence>
<dbReference type="Pfam" id="PF00149">
    <property type="entry name" value="Metallophos"/>
    <property type="match status" value="1"/>
</dbReference>
<evidence type="ECO:0000259" key="9">
    <source>
        <dbReference type="Pfam" id="PF12320"/>
    </source>
</evidence>
<feature type="domain" description="Nuclease SbcCD subunit D C-terminal" evidence="9">
    <location>
        <begin position="273"/>
        <end position="354"/>
    </location>
</feature>
<dbReference type="InterPro" id="IPR041796">
    <property type="entry name" value="Mre11_N"/>
</dbReference>
<comment type="similarity">
    <text evidence="1 7">Belongs to the SbcD family.</text>
</comment>
<feature type="domain" description="Calcineurin-like phosphoesterase" evidence="8">
    <location>
        <begin position="1"/>
        <end position="221"/>
    </location>
</feature>
<dbReference type="NCBIfam" id="TIGR00619">
    <property type="entry name" value="sbcd"/>
    <property type="match status" value="1"/>
</dbReference>
<keyword evidence="6 7" id="KW-0269">Exonuclease</keyword>
<dbReference type="InterPro" id="IPR004843">
    <property type="entry name" value="Calcineurin-like_PHP"/>
</dbReference>
<comment type="subunit">
    <text evidence="2 7">Heterodimer of SbcC and SbcD.</text>
</comment>
<dbReference type="EMBL" id="DWYZ01000271">
    <property type="protein sequence ID" value="HJB29912.1"/>
    <property type="molecule type" value="Genomic_DNA"/>
</dbReference>
<reference evidence="10" key="1">
    <citation type="journal article" date="2021" name="PeerJ">
        <title>Extensive microbial diversity within the chicken gut microbiome revealed by metagenomics and culture.</title>
        <authorList>
            <person name="Gilroy R."/>
            <person name="Ravi A."/>
            <person name="Getino M."/>
            <person name="Pursley I."/>
            <person name="Horton D.L."/>
            <person name="Alikhan N.F."/>
            <person name="Baker D."/>
            <person name="Gharbi K."/>
            <person name="Hall N."/>
            <person name="Watson M."/>
            <person name="Adriaenssens E.M."/>
            <person name="Foster-Nyarko E."/>
            <person name="Jarju S."/>
            <person name="Secka A."/>
            <person name="Antonio M."/>
            <person name="Oren A."/>
            <person name="Chaudhuri R.R."/>
            <person name="La Ragione R."/>
            <person name="Hildebrand F."/>
            <person name="Pallen M.J."/>
        </authorList>
    </citation>
    <scope>NUCLEOTIDE SEQUENCE</scope>
    <source>
        <strain evidence="10">ChiSjej1B19-5720</strain>
    </source>
</reference>
<dbReference type="GO" id="GO:0006260">
    <property type="term" value="P:DNA replication"/>
    <property type="evidence" value="ECO:0007669"/>
    <property type="project" value="UniProtKB-KW"/>
</dbReference>